<evidence type="ECO:0000313" key="2">
    <source>
        <dbReference type="EMBL" id="KAG7166119.1"/>
    </source>
</evidence>
<reference evidence="2" key="1">
    <citation type="journal article" date="2021" name="Sci. Adv.">
        <title>The American lobster genome reveals insights on longevity, neural, and immune adaptations.</title>
        <authorList>
            <person name="Polinski J.M."/>
            <person name="Zimin A.V."/>
            <person name="Clark K.F."/>
            <person name="Kohn A.B."/>
            <person name="Sadowski N."/>
            <person name="Timp W."/>
            <person name="Ptitsyn A."/>
            <person name="Khanna P."/>
            <person name="Romanova D.Y."/>
            <person name="Williams P."/>
            <person name="Greenwood S.J."/>
            <person name="Moroz L.L."/>
            <person name="Walt D.R."/>
            <person name="Bodnar A.G."/>
        </authorList>
    </citation>
    <scope>NUCLEOTIDE SEQUENCE</scope>
    <source>
        <strain evidence="2">GMGI-L3</strain>
    </source>
</reference>
<dbReference type="AlphaFoldDB" id="A0A8J5K772"/>
<proteinExistence type="predicted"/>
<evidence type="ECO:0000313" key="3">
    <source>
        <dbReference type="Proteomes" id="UP000747542"/>
    </source>
</evidence>
<feature type="region of interest" description="Disordered" evidence="1">
    <location>
        <begin position="291"/>
        <end position="333"/>
    </location>
</feature>
<organism evidence="2 3">
    <name type="scientific">Homarus americanus</name>
    <name type="common">American lobster</name>
    <dbReference type="NCBI Taxonomy" id="6706"/>
    <lineage>
        <taxon>Eukaryota</taxon>
        <taxon>Metazoa</taxon>
        <taxon>Ecdysozoa</taxon>
        <taxon>Arthropoda</taxon>
        <taxon>Crustacea</taxon>
        <taxon>Multicrustacea</taxon>
        <taxon>Malacostraca</taxon>
        <taxon>Eumalacostraca</taxon>
        <taxon>Eucarida</taxon>
        <taxon>Decapoda</taxon>
        <taxon>Pleocyemata</taxon>
        <taxon>Astacidea</taxon>
        <taxon>Nephropoidea</taxon>
        <taxon>Nephropidae</taxon>
        <taxon>Homarus</taxon>
    </lineage>
</organism>
<feature type="non-terminal residue" evidence="2">
    <location>
        <position position="1"/>
    </location>
</feature>
<dbReference type="Pfam" id="PF05960">
    <property type="entry name" value="DUF885"/>
    <property type="match status" value="1"/>
</dbReference>
<dbReference type="InterPro" id="IPR010281">
    <property type="entry name" value="DUF885"/>
</dbReference>
<dbReference type="EMBL" id="JAHLQT010022636">
    <property type="protein sequence ID" value="KAG7166119.1"/>
    <property type="molecule type" value="Genomic_DNA"/>
</dbReference>
<comment type="caution">
    <text evidence="2">The sequence shown here is derived from an EMBL/GenBank/DDBJ whole genome shotgun (WGS) entry which is preliminary data.</text>
</comment>
<evidence type="ECO:0000256" key="1">
    <source>
        <dbReference type="SAM" id="MobiDB-lite"/>
    </source>
</evidence>
<dbReference type="PANTHER" id="PTHR33361">
    <property type="entry name" value="GLR0591 PROTEIN"/>
    <property type="match status" value="1"/>
</dbReference>
<protein>
    <submittedName>
        <fullName evidence="2">Uncharacterized protein</fullName>
    </submittedName>
</protein>
<name>A0A8J5K772_HOMAM</name>
<keyword evidence="3" id="KW-1185">Reference proteome</keyword>
<accession>A0A8J5K772</accession>
<sequence length="333" mass="38190">MAGLCRILASSSCARMSPAVQKLADDYFNWRLANKPEFASFVGIHDYDDQLDDMSLEAYQSRYDQCQVFFHQAEALEAIVTDHDDQVNIRALKNELITYMDGFPYQGDDYEKLLSRYEKLPEQLKQIQMLMETGVTTGNVNHAISMKSVVEGLERFVVDVAEDSPLWMPFTTFPDNFNREQIADFKERANAIILDKISPGFQQLRDYVKNDYVTRPDIAVTSLPDGEAQYNQLIKLGLLHKDDILNYVDKGELWNTEFRDACLADPSSFEKPFKRRGDQLHPRAHVIHCRMSSTSSEVDGRPKLPPVGEHPKRRERTPHSRLPVGNRRCIDGV</sequence>
<dbReference type="Proteomes" id="UP000747542">
    <property type="component" value="Unassembled WGS sequence"/>
</dbReference>
<dbReference type="PANTHER" id="PTHR33361:SF2">
    <property type="entry name" value="DUF885 DOMAIN-CONTAINING PROTEIN"/>
    <property type="match status" value="1"/>
</dbReference>
<gene>
    <name evidence="2" type="ORF">Hamer_G010921</name>
</gene>